<dbReference type="InterPro" id="IPR050469">
    <property type="entry name" value="Diguanylate_Cyclase"/>
</dbReference>
<dbReference type="Gene3D" id="3.30.70.270">
    <property type="match status" value="1"/>
</dbReference>
<dbReference type="GO" id="GO:0052621">
    <property type="term" value="F:diguanylate cyclase activity"/>
    <property type="evidence" value="ECO:0007669"/>
    <property type="project" value="UniProtKB-EC"/>
</dbReference>
<dbReference type="InterPro" id="IPR043128">
    <property type="entry name" value="Rev_trsase/Diguanyl_cyclase"/>
</dbReference>
<dbReference type="PANTHER" id="PTHR45138:SF9">
    <property type="entry name" value="DIGUANYLATE CYCLASE DGCM-RELATED"/>
    <property type="match status" value="1"/>
</dbReference>
<dbReference type="Pfam" id="PF01590">
    <property type="entry name" value="GAF"/>
    <property type="match status" value="1"/>
</dbReference>
<evidence type="ECO:0000256" key="1">
    <source>
        <dbReference type="ARBA" id="ARBA00012528"/>
    </source>
</evidence>
<accession>A0A5Q4ZWF0</accession>
<feature type="domain" description="GGDEF" evidence="3">
    <location>
        <begin position="199"/>
        <end position="328"/>
    </location>
</feature>
<dbReference type="EMBL" id="LR721750">
    <property type="protein sequence ID" value="VVV02911.1"/>
    <property type="molecule type" value="Genomic_DNA"/>
</dbReference>
<evidence type="ECO:0000256" key="2">
    <source>
        <dbReference type="ARBA" id="ARBA00034247"/>
    </source>
</evidence>
<dbReference type="SUPFAM" id="SSF55781">
    <property type="entry name" value="GAF domain-like"/>
    <property type="match status" value="1"/>
</dbReference>
<proteinExistence type="predicted"/>
<sequence length="328" mass="37269">MMELNKFCLSQFNEALIDLNKWQELVDLITDIFDADSSTIVKFNDQTFNVFVTSINENNFLSLNDEWSYESQSFCRTIVDSKQQLYIPNALESEQWKNAPPVVKGPVRSYCGVPIFWPGNDLVFGTICAIDTTPTNYKSSLIKLLTQLSRLITADLQMAYDMEVHRQMSITNSMTGLLNRRGLEVLAEKKLKEAKIKQCSIGIFYIDIDNLKIVNDTFSHAAGDECILSLVKALKLSLKESDLIARIGGDEFVAFSLLDHDRKKEFFALSNNIQENYKTIIKDNDELSLTSLSIGQLIQPHSATICLEDLLSQADELMYEEKTKKRNS</sequence>
<organism evidence="4">
    <name type="scientific">Aliivibrio wodanis</name>
    <dbReference type="NCBI Taxonomy" id="80852"/>
    <lineage>
        <taxon>Bacteria</taxon>
        <taxon>Pseudomonadati</taxon>
        <taxon>Pseudomonadota</taxon>
        <taxon>Gammaproteobacteria</taxon>
        <taxon>Vibrionales</taxon>
        <taxon>Vibrionaceae</taxon>
        <taxon>Aliivibrio</taxon>
    </lineage>
</organism>
<dbReference type="InterPro" id="IPR029787">
    <property type="entry name" value="Nucleotide_cyclase"/>
</dbReference>
<comment type="catalytic activity">
    <reaction evidence="2">
        <text>2 GTP = 3',3'-c-di-GMP + 2 diphosphate</text>
        <dbReference type="Rhea" id="RHEA:24898"/>
        <dbReference type="ChEBI" id="CHEBI:33019"/>
        <dbReference type="ChEBI" id="CHEBI:37565"/>
        <dbReference type="ChEBI" id="CHEBI:58805"/>
        <dbReference type="EC" id="2.7.7.65"/>
    </reaction>
</comment>
<dbReference type="InterPro" id="IPR029016">
    <property type="entry name" value="GAF-like_dom_sf"/>
</dbReference>
<dbReference type="CDD" id="cd01949">
    <property type="entry name" value="GGDEF"/>
    <property type="match status" value="1"/>
</dbReference>
<evidence type="ECO:0000313" key="4">
    <source>
        <dbReference type="EMBL" id="VVV02911.1"/>
    </source>
</evidence>
<dbReference type="Pfam" id="PF00990">
    <property type="entry name" value="GGDEF"/>
    <property type="match status" value="1"/>
</dbReference>
<dbReference type="SUPFAM" id="SSF55073">
    <property type="entry name" value="Nucleotide cyclase"/>
    <property type="match status" value="1"/>
</dbReference>
<name>A0A5Q4ZWF0_9GAMM</name>
<dbReference type="Gene3D" id="3.30.450.40">
    <property type="match status" value="1"/>
</dbReference>
<dbReference type="SMART" id="SM00267">
    <property type="entry name" value="GGDEF"/>
    <property type="match status" value="1"/>
</dbReference>
<dbReference type="SMART" id="SM00065">
    <property type="entry name" value="GAF"/>
    <property type="match status" value="1"/>
</dbReference>
<dbReference type="AlphaFoldDB" id="A0A5Q4ZWF0"/>
<dbReference type="GO" id="GO:0005886">
    <property type="term" value="C:plasma membrane"/>
    <property type="evidence" value="ECO:0007669"/>
    <property type="project" value="TreeGrafter"/>
</dbReference>
<dbReference type="GO" id="GO:0043709">
    <property type="term" value="P:cell adhesion involved in single-species biofilm formation"/>
    <property type="evidence" value="ECO:0007669"/>
    <property type="project" value="TreeGrafter"/>
</dbReference>
<dbReference type="InterPro" id="IPR000160">
    <property type="entry name" value="GGDEF_dom"/>
</dbReference>
<dbReference type="InterPro" id="IPR003018">
    <property type="entry name" value="GAF"/>
</dbReference>
<dbReference type="PROSITE" id="PS50887">
    <property type="entry name" value="GGDEF"/>
    <property type="match status" value="1"/>
</dbReference>
<dbReference type="EC" id="2.7.7.65" evidence="1"/>
<gene>
    <name evidence="4" type="primary">dgcT_1</name>
    <name evidence="4" type="ORF">AW0309160_00236</name>
</gene>
<dbReference type="PANTHER" id="PTHR45138">
    <property type="entry name" value="REGULATORY COMPONENTS OF SENSORY TRANSDUCTION SYSTEM"/>
    <property type="match status" value="1"/>
</dbReference>
<reference evidence="4" key="1">
    <citation type="submission" date="2019-09" db="EMBL/GenBank/DDBJ databases">
        <authorList>
            <person name="Hjerde E."/>
        </authorList>
    </citation>
    <scope>NUCLEOTIDE SEQUENCE</scope>
    <source>
        <strain evidence="4">06/09/160</strain>
    </source>
</reference>
<dbReference type="NCBIfam" id="TIGR00254">
    <property type="entry name" value="GGDEF"/>
    <property type="match status" value="1"/>
</dbReference>
<dbReference type="GO" id="GO:1902201">
    <property type="term" value="P:negative regulation of bacterial-type flagellum-dependent cell motility"/>
    <property type="evidence" value="ECO:0007669"/>
    <property type="project" value="TreeGrafter"/>
</dbReference>
<evidence type="ECO:0000259" key="3">
    <source>
        <dbReference type="PROSITE" id="PS50887"/>
    </source>
</evidence>
<protein>
    <recommendedName>
        <fullName evidence="1">diguanylate cyclase</fullName>
        <ecNumber evidence="1">2.7.7.65</ecNumber>
    </recommendedName>
</protein>